<proteinExistence type="predicted"/>
<name>A0A8H3U769_VENIN</name>
<evidence type="ECO:0000256" key="1">
    <source>
        <dbReference type="SAM" id="Coils"/>
    </source>
</evidence>
<organism evidence="3 4">
    <name type="scientific">Venturia inaequalis</name>
    <name type="common">Apple scab fungus</name>
    <dbReference type="NCBI Taxonomy" id="5025"/>
    <lineage>
        <taxon>Eukaryota</taxon>
        <taxon>Fungi</taxon>
        <taxon>Dikarya</taxon>
        <taxon>Ascomycota</taxon>
        <taxon>Pezizomycotina</taxon>
        <taxon>Dothideomycetes</taxon>
        <taxon>Pleosporomycetidae</taxon>
        <taxon>Venturiales</taxon>
        <taxon>Venturiaceae</taxon>
        <taxon>Venturia</taxon>
    </lineage>
</organism>
<reference evidence="3 4" key="1">
    <citation type="submission" date="2019-11" db="EMBL/GenBank/DDBJ databases">
        <title>Venturia inaequalis Genome Resource.</title>
        <authorList>
            <person name="Lichtner F.J."/>
        </authorList>
    </citation>
    <scope>NUCLEOTIDE SEQUENCE [LARGE SCALE GENOMIC DNA]</scope>
    <source>
        <strain evidence="3">Bline_iso_100314</strain>
    </source>
</reference>
<sequence length="198" mass="22259">MAKFKLEDLAPYDMSSFYDALEPTAPTLAPTTASSDAVNANGEEEEEEEETPTFTNPTDNLRYKALTTDLTNIRTLIASIPGWAADPSTLPPKYDGLLLPLLSQRLVTLRLMVEEVLDLYEDLAVAEAWLVSAREFEVAEGEMEEAEEAIEDADEEAEEAEEMEEAIEMAEEELREARVMVVKKESRLSEHRAKYSDY</sequence>
<feature type="compositionally biased region" description="Acidic residues" evidence="2">
    <location>
        <begin position="42"/>
        <end position="51"/>
    </location>
</feature>
<evidence type="ECO:0000313" key="4">
    <source>
        <dbReference type="Proteomes" id="UP000433883"/>
    </source>
</evidence>
<comment type="caution">
    <text evidence="3">The sequence shown here is derived from an EMBL/GenBank/DDBJ whole genome shotgun (WGS) entry which is preliminary data.</text>
</comment>
<accession>A0A8H3U769</accession>
<protein>
    <submittedName>
        <fullName evidence="3">Uncharacterized protein</fullName>
    </submittedName>
</protein>
<gene>
    <name evidence="3" type="ORF">BLS_008132</name>
</gene>
<feature type="coiled-coil region" evidence="1">
    <location>
        <begin position="136"/>
        <end position="187"/>
    </location>
</feature>
<keyword evidence="1" id="KW-0175">Coiled coil</keyword>
<evidence type="ECO:0000256" key="2">
    <source>
        <dbReference type="SAM" id="MobiDB-lite"/>
    </source>
</evidence>
<feature type="region of interest" description="Disordered" evidence="2">
    <location>
        <begin position="25"/>
        <end position="59"/>
    </location>
</feature>
<dbReference type="Proteomes" id="UP000433883">
    <property type="component" value="Unassembled WGS sequence"/>
</dbReference>
<dbReference type="AlphaFoldDB" id="A0A8H3U769"/>
<dbReference type="EMBL" id="WNWQ01000676">
    <property type="protein sequence ID" value="KAE9964694.1"/>
    <property type="molecule type" value="Genomic_DNA"/>
</dbReference>
<evidence type="ECO:0000313" key="3">
    <source>
        <dbReference type="EMBL" id="KAE9964694.1"/>
    </source>
</evidence>